<organism evidence="2 3">
    <name type="scientific">Podospora fimiseda</name>
    <dbReference type="NCBI Taxonomy" id="252190"/>
    <lineage>
        <taxon>Eukaryota</taxon>
        <taxon>Fungi</taxon>
        <taxon>Dikarya</taxon>
        <taxon>Ascomycota</taxon>
        <taxon>Pezizomycotina</taxon>
        <taxon>Sordariomycetes</taxon>
        <taxon>Sordariomycetidae</taxon>
        <taxon>Sordariales</taxon>
        <taxon>Podosporaceae</taxon>
        <taxon>Podospora</taxon>
    </lineage>
</organism>
<feature type="compositionally biased region" description="Acidic residues" evidence="1">
    <location>
        <begin position="336"/>
        <end position="352"/>
    </location>
</feature>
<dbReference type="Proteomes" id="UP001301958">
    <property type="component" value="Unassembled WGS sequence"/>
</dbReference>
<proteinExistence type="predicted"/>
<feature type="compositionally biased region" description="Acidic residues" evidence="1">
    <location>
        <begin position="135"/>
        <end position="146"/>
    </location>
</feature>
<evidence type="ECO:0000313" key="2">
    <source>
        <dbReference type="EMBL" id="KAK4231259.1"/>
    </source>
</evidence>
<feature type="region of interest" description="Disordered" evidence="1">
    <location>
        <begin position="128"/>
        <end position="149"/>
    </location>
</feature>
<accession>A0AAN7H7L8</accession>
<feature type="compositionally biased region" description="Pro residues" evidence="1">
    <location>
        <begin position="1"/>
        <end position="19"/>
    </location>
</feature>
<protein>
    <submittedName>
        <fullName evidence="2">Uncharacterized protein</fullName>
    </submittedName>
</protein>
<dbReference type="EMBL" id="MU865293">
    <property type="protein sequence ID" value="KAK4231259.1"/>
    <property type="molecule type" value="Genomic_DNA"/>
</dbReference>
<keyword evidence="3" id="KW-1185">Reference proteome</keyword>
<dbReference type="AlphaFoldDB" id="A0AAN7H7L8"/>
<reference evidence="2" key="1">
    <citation type="journal article" date="2023" name="Mol. Phylogenet. Evol.">
        <title>Genome-scale phylogeny and comparative genomics of the fungal order Sordariales.</title>
        <authorList>
            <person name="Hensen N."/>
            <person name="Bonometti L."/>
            <person name="Westerberg I."/>
            <person name="Brannstrom I.O."/>
            <person name="Guillou S."/>
            <person name="Cros-Aarteil S."/>
            <person name="Calhoun S."/>
            <person name="Haridas S."/>
            <person name="Kuo A."/>
            <person name="Mondo S."/>
            <person name="Pangilinan J."/>
            <person name="Riley R."/>
            <person name="LaButti K."/>
            <person name="Andreopoulos B."/>
            <person name="Lipzen A."/>
            <person name="Chen C."/>
            <person name="Yan M."/>
            <person name="Daum C."/>
            <person name="Ng V."/>
            <person name="Clum A."/>
            <person name="Steindorff A."/>
            <person name="Ohm R.A."/>
            <person name="Martin F."/>
            <person name="Silar P."/>
            <person name="Natvig D.O."/>
            <person name="Lalanne C."/>
            <person name="Gautier V."/>
            <person name="Ament-Velasquez S.L."/>
            <person name="Kruys A."/>
            <person name="Hutchinson M.I."/>
            <person name="Powell A.J."/>
            <person name="Barry K."/>
            <person name="Miller A.N."/>
            <person name="Grigoriev I.V."/>
            <person name="Debuchy R."/>
            <person name="Gladieux P."/>
            <person name="Hiltunen Thoren M."/>
            <person name="Johannesson H."/>
        </authorList>
    </citation>
    <scope>NUCLEOTIDE SEQUENCE</scope>
    <source>
        <strain evidence="2">CBS 990.96</strain>
    </source>
</reference>
<name>A0AAN7H7L8_9PEZI</name>
<evidence type="ECO:0000256" key="1">
    <source>
        <dbReference type="SAM" id="MobiDB-lite"/>
    </source>
</evidence>
<gene>
    <name evidence="2" type="ORF">QBC38DRAFT_440030</name>
</gene>
<reference evidence="2" key="2">
    <citation type="submission" date="2023-05" db="EMBL/GenBank/DDBJ databases">
        <authorList>
            <consortium name="Lawrence Berkeley National Laboratory"/>
            <person name="Steindorff A."/>
            <person name="Hensen N."/>
            <person name="Bonometti L."/>
            <person name="Westerberg I."/>
            <person name="Brannstrom I.O."/>
            <person name="Guillou S."/>
            <person name="Cros-Aarteil S."/>
            <person name="Calhoun S."/>
            <person name="Haridas S."/>
            <person name="Kuo A."/>
            <person name="Mondo S."/>
            <person name="Pangilinan J."/>
            <person name="Riley R."/>
            <person name="Labutti K."/>
            <person name="Andreopoulos B."/>
            <person name="Lipzen A."/>
            <person name="Chen C."/>
            <person name="Yanf M."/>
            <person name="Daum C."/>
            <person name="Ng V."/>
            <person name="Clum A."/>
            <person name="Ohm R."/>
            <person name="Martin F."/>
            <person name="Silar P."/>
            <person name="Natvig D."/>
            <person name="Lalanne C."/>
            <person name="Gautier V."/>
            <person name="Ament-Velasquez S.L."/>
            <person name="Kruys A."/>
            <person name="Hutchinson M.I."/>
            <person name="Powell A.J."/>
            <person name="Barry K."/>
            <person name="Miller A.N."/>
            <person name="Grigoriev I.V."/>
            <person name="Debuchy R."/>
            <person name="Gladieux P."/>
            <person name="Thoren M.H."/>
            <person name="Johannesson H."/>
        </authorList>
    </citation>
    <scope>NUCLEOTIDE SEQUENCE</scope>
    <source>
        <strain evidence="2">CBS 990.96</strain>
    </source>
</reference>
<feature type="region of interest" description="Disordered" evidence="1">
    <location>
        <begin position="333"/>
        <end position="352"/>
    </location>
</feature>
<feature type="region of interest" description="Disordered" evidence="1">
    <location>
        <begin position="1"/>
        <end position="23"/>
    </location>
</feature>
<sequence length="476" mass="54736">MAAPSSPPSISPQTPPPPVTESSFNFSQATTIVRLSPTPSLIDEDETMYNDEDFQLQKRAKHSIIESIEEDEDVDMMIAAQLSSPCSNNSYEDLYLRGGVQRRVTTRKKITTEVTKTAIVVSDDDRYRPSRAELEGEEEEDEEYQDEGWQGSVEWKRKIDEMDVDDEDNDTGSNWDDYGDLPVVIGEYLEVLERIEGNENWNADQKKLHKLIYLRGLMPMIPSHWRLCFKMWGITAPHLDDVFTPTLSQKRVAIHCYGSVQAAGKALESLFYLSQYVTDYEELGMQEKSAPLIAKTLRNYIKWSIEDAGLDYRKNDPVIVVQAYQKNFADDAMSVNEEDSPELSDPEGEPLTEEEKQLQKFVRALDKDLEQRLKYLRRQWYQKLYDRERKQYRAPMPNLYGFAVIQHIVGVLSLDPNGVKNPIIVLEQVKLNERGHWLWNALSLALPVHMARDSLVNLRHTGFVQPLEPDTSDPDL</sequence>
<comment type="caution">
    <text evidence="2">The sequence shown here is derived from an EMBL/GenBank/DDBJ whole genome shotgun (WGS) entry which is preliminary data.</text>
</comment>
<evidence type="ECO:0000313" key="3">
    <source>
        <dbReference type="Proteomes" id="UP001301958"/>
    </source>
</evidence>